<reference evidence="1" key="1">
    <citation type="journal article" date="2021" name="Nat. Commun.">
        <title>Genetic determinants of endophytism in the Arabidopsis root mycobiome.</title>
        <authorList>
            <person name="Mesny F."/>
            <person name="Miyauchi S."/>
            <person name="Thiergart T."/>
            <person name="Pickel B."/>
            <person name="Atanasova L."/>
            <person name="Karlsson M."/>
            <person name="Huettel B."/>
            <person name="Barry K.W."/>
            <person name="Haridas S."/>
            <person name="Chen C."/>
            <person name="Bauer D."/>
            <person name="Andreopoulos W."/>
            <person name="Pangilinan J."/>
            <person name="LaButti K."/>
            <person name="Riley R."/>
            <person name="Lipzen A."/>
            <person name="Clum A."/>
            <person name="Drula E."/>
            <person name="Henrissat B."/>
            <person name="Kohler A."/>
            <person name="Grigoriev I.V."/>
            <person name="Martin F.M."/>
            <person name="Hacquard S."/>
        </authorList>
    </citation>
    <scope>NUCLEOTIDE SEQUENCE</scope>
    <source>
        <strain evidence="1">MPI-CAGE-AT-0147</strain>
    </source>
</reference>
<evidence type="ECO:0000313" key="2">
    <source>
        <dbReference type="Proteomes" id="UP000738349"/>
    </source>
</evidence>
<name>A0A9P9IDY5_9HYPO</name>
<accession>A0A9P9IDY5</accession>
<dbReference type="Proteomes" id="UP000738349">
    <property type="component" value="Unassembled WGS sequence"/>
</dbReference>
<evidence type="ECO:0000313" key="1">
    <source>
        <dbReference type="EMBL" id="KAH7116357.1"/>
    </source>
</evidence>
<dbReference type="EMBL" id="JAGMUV010000029">
    <property type="protein sequence ID" value="KAH7116357.1"/>
    <property type="molecule type" value="Genomic_DNA"/>
</dbReference>
<dbReference type="AlphaFoldDB" id="A0A9P9IDY5"/>
<dbReference type="OrthoDB" id="5106307at2759"/>
<keyword evidence="2" id="KW-1185">Reference proteome</keyword>
<organism evidence="1 2">
    <name type="scientific">Dactylonectria macrodidyma</name>
    <dbReference type="NCBI Taxonomy" id="307937"/>
    <lineage>
        <taxon>Eukaryota</taxon>
        <taxon>Fungi</taxon>
        <taxon>Dikarya</taxon>
        <taxon>Ascomycota</taxon>
        <taxon>Pezizomycotina</taxon>
        <taxon>Sordariomycetes</taxon>
        <taxon>Hypocreomycetidae</taxon>
        <taxon>Hypocreales</taxon>
        <taxon>Nectriaceae</taxon>
        <taxon>Dactylonectria</taxon>
    </lineage>
</organism>
<sequence length="98" mass="11195">MYVPYRYVRIALWPPNCVQRDSQAFSYVFNVPQLAAECERTFSTAGSMVTIRRTRLRTDVISGAQTIRSWIKAGLMEDYDGIALRSTEIEALEDELGQ</sequence>
<comment type="caution">
    <text evidence="1">The sequence shown here is derived from an EMBL/GenBank/DDBJ whole genome shotgun (WGS) entry which is preliminary data.</text>
</comment>
<gene>
    <name evidence="1" type="ORF">EDB81DRAFT_668666</name>
</gene>
<protein>
    <recommendedName>
        <fullName evidence="3">HAT C-terminal dimerisation domain-containing protein</fullName>
    </recommendedName>
</protein>
<proteinExistence type="predicted"/>
<evidence type="ECO:0008006" key="3">
    <source>
        <dbReference type="Google" id="ProtNLM"/>
    </source>
</evidence>